<dbReference type="GeneID" id="98177759"/>
<keyword evidence="1" id="KW-1133">Transmembrane helix</keyword>
<reference evidence="2 3" key="1">
    <citation type="submission" date="2024-09" db="EMBL/GenBank/DDBJ databases">
        <title>Itraconazole resistance in Madurella fahalii resulting from another homologue of gene encoding cytochrome P450 14-alpha sterol demethylase (CYP51).</title>
        <authorList>
            <person name="Yoshioka I."/>
            <person name="Fahal A.H."/>
            <person name="Kaneko S."/>
            <person name="Yaguchi T."/>
        </authorList>
    </citation>
    <scope>NUCLEOTIDE SEQUENCE [LARGE SCALE GENOMIC DNA]</scope>
    <source>
        <strain evidence="2 3">IFM 68171</strain>
    </source>
</reference>
<dbReference type="Proteomes" id="UP001628179">
    <property type="component" value="Unassembled WGS sequence"/>
</dbReference>
<gene>
    <name evidence="2" type="ORF">MFIFM68171_07016</name>
</gene>
<keyword evidence="1" id="KW-0812">Transmembrane</keyword>
<proteinExistence type="predicted"/>
<comment type="caution">
    <text evidence="2">The sequence shown here is derived from an EMBL/GenBank/DDBJ whole genome shotgun (WGS) entry which is preliminary data.</text>
</comment>
<dbReference type="RefSeq" id="XP_070918537.1">
    <property type="nucleotide sequence ID" value="XM_071062436.1"/>
</dbReference>
<feature type="transmembrane region" description="Helical" evidence="1">
    <location>
        <begin position="33"/>
        <end position="52"/>
    </location>
</feature>
<organism evidence="2 3">
    <name type="scientific">Madurella fahalii</name>
    <dbReference type="NCBI Taxonomy" id="1157608"/>
    <lineage>
        <taxon>Eukaryota</taxon>
        <taxon>Fungi</taxon>
        <taxon>Dikarya</taxon>
        <taxon>Ascomycota</taxon>
        <taxon>Pezizomycotina</taxon>
        <taxon>Sordariomycetes</taxon>
        <taxon>Sordariomycetidae</taxon>
        <taxon>Sordariales</taxon>
        <taxon>Sordariales incertae sedis</taxon>
        <taxon>Madurella</taxon>
    </lineage>
</organism>
<name>A0ABQ0GGA7_9PEZI</name>
<accession>A0ABQ0GGA7</accession>
<keyword evidence="3" id="KW-1185">Reference proteome</keyword>
<sequence length="149" mass="16022">MATTIHQARLEVQDGTILRRGALWIRALRNRHWLVGILSLVVLLLSVAVPPLSAQLFTDQGILVETATILNVTHRYNALDTAPVNWIPILDTVAAVGLFGGASSPWTNAQFAFDHFDVPSQMTEVGSTAVVAGKITGYSADTDCVVLAE</sequence>
<dbReference type="Pfam" id="PF11915">
    <property type="entry name" value="DUF3433"/>
    <property type="match status" value="1"/>
</dbReference>
<keyword evidence="1" id="KW-0472">Membrane</keyword>
<evidence type="ECO:0000313" key="3">
    <source>
        <dbReference type="Proteomes" id="UP001628179"/>
    </source>
</evidence>
<dbReference type="InterPro" id="IPR021840">
    <property type="entry name" value="DUF3433"/>
</dbReference>
<evidence type="ECO:0000256" key="1">
    <source>
        <dbReference type="SAM" id="Phobius"/>
    </source>
</evidence>
<dbReference type="EMBL" id="BAAFSV010000003">
    <property type="protein sequence ID" value="GAB1316806.1"/>
    <property type="molecule type" value="Genomic_DNA"/>
</dbReference>
<protein>
    <submittedName>
        <fullName evidence="2">Uncharacterized protein</fullName>
    </submittedName>
</protein>
<evidence type="ECO:0000313" key="2">
    <source>
        <dbReference type="EMBL" id="GAB1316806.1"/>
    </source>
</evidence>